<protein>
    <submittedName>
        <fullName evidence="6">Penicillin-binding protein 2B</fullName>
    </submittedName>
</protein>
<dbReference type="Pfam" id="PF00905">
    <property type="entry name" value="Transpeptidase"/>
    <property type="match status" value="1"/>
</dbReference>
<dbReference type="PANTHER" id="PTHR30627">
    <property type="entry name" value="PEPTIDOGLYCAN D,D-TRANSPEPTIDASE"/>
    <property type="match status" value="1"/>
</dbReference>
<dbReference type="SUPFAM" id="SSF56601">
    <property type="entry name" value="beta-lactamase/transpeptidase-like"/>
    <property type="match status" value="1"/>
</dbReference>
<sequence>MASKKRKPIWQKLDRNSRLAGLVLILSMLMVLIILGARFSKIAVTKEVKGHQLDKATQQIYQSQSIDEAKRGQIFDANGTPLAENTTAYTVVAILDDQQVDADGKKMYVEKSQDDQVSQKLAKALGGKPKTYKKALADGRKAGSKQVQFGSAGLHLNVIDYKQLKEQNIPGITFIDSPARFYPNGAMAANLIGFTNHKENEKTGLDEITGISGIEAGWNKELTGKDGIKTTAVDETNTNRAKADPAQNGYDVYTTIDSKLQTTLESRMDKLNDRMKPESALAVVMDPKTGEIVATTQRPNFNASTGKGVGNYWQNELTSAFEPGSVMKGVSLAAGIDTDNWNSNDTYQSGTLTIDGKKITDWNQGNGWGRITYNQGIALSSNVAMALTERKIGSKTWEKYIHDFGFLKSTKSGLPEENDGMMQFRYPFERANTAFGQAISTTPLQMLQAYTAIAGDGTMIKPNVVSKVIDPNTKKVVYEAKPEKVGKPISKKTAEATRKQLEAVVYDEKGLGKDYALPNVRTTGKSGTAQISTSEGYSTSFNFSQEIHSWMGMVPAKNPRYIMYIVVKKPTKATGEITTEMSKVFKPVMQQALSMAEGENKSVSSEAQITKVPNVVNKEPKDAADQVKKAALEPVIMGDGDKITAQTPGKDIEILNSQRVFLNTGKNLEVPDMHGWSKNDVMKWAELAKIKINSNGDGFVAEQSVKGGTLLQTGVHEVTVTYKQPKVK</sequence>
<dbReference type="InterPro" id="IPR036138">
    <property type="entry name" value="PBP_dimer_sf"/>
</dbReference>
<dbReference type="Gene3D" id="3.40.710.10">
    <property type="entry name" value="DD-peptidase/beta-lactamase superfamily"/>
    <property type="match status" value="1"/>
</dbReference>
<dbReference type="InterPro" id="IPR005543">
    <property type="entry name" value="PASTA_dom"/>
</dbReference>
<dbReference type="PATRIC" id="fig|1620.3.peg.854"/>
<dbReference type="GO" id="GO:0005886">
    <property type="term" value="C:plasma membrane"/>
    <property type="evidence" value="ECO:0007669"/>
    <property type="project" value="UniProtKB-SubCell"/>
</dbReference>
<dbReference type="Pfam" id="PF03717">
    <property type="entry name" value="PBP_dimer"/>
    <property type="match status" value="1"/>
</dbReference>
<dbReference type="EMBL" id="JQCD01000030">
    <property type="protein sequence ID" value="KRN76263.1"/>
    <property type="molecule type" value="Genomic_DNA"/>
</dbReference>
<dbReference type="Gene3D" id="2.20.70.70">
    <property type="match status" value="1"/>
</dbReference>
<feature type="transmembrane region" description="Helical" evidence="4">
    <location>
        <begin position="20"/>
        <end position="39"/>
    </location>
</feature>
<dbReference type="Proteomes" id="UP000051673">
    <property type="component" value="Unassembled WGS sequence"/>
</dbReference>
<keyword evidence="4" id="KW-0812">Transmembrane</keyword>
<dbReference type="SUPFAM" id="SSF54184">
    <property type="entry name" value="Penicillin-binding protein 2x (pbp-2x), c-terminal domain"/>
    <property type="match status" value="2"/>
</dbReference>
<keyword evidence="7" id="KW-1185">Reference proteome</keyword>
<dbReference type="STRING" id="1620.IV67_GL000839"/>
<dbReference type="OrthoDB" id="9804124at2"/>
<comment type="subcellular location">
    <subcellularLocation>
        <location evidence="1">Cell membrane</location>
        <topology evidence="1">Single-pass membrane protein</topology>
    </subcellularLocation>
</comment>
<dbReference type="GO" id="GO:0071555">
    <property type="term" value="P:cell wall organization"/>
    <property type="evidence" value="ECO:0007669"/>
    <property type="project" value="TreeGrafter"/>
</dbReference>
<dbReference type="InterPro" id="IPR001460">
    <property type="entry name" value="PCN-bd_Tpept"/>
</dbReference>
<evidence type="ECO:0000256" key="4">
    <source>
        <dbReference type="SAM" id="Phobius"/>
    </source>
</evidence>
<dbReference type="AlphaFoldDB" id="A0A0R2JP42"/>
<accession>A0A0R2JP42</accession>
<dbReference type="SUPFAM" id="SSF56519">
    <property type="entry name" value="Penicillin binding protein dimerisation domain"/>
    <property type="match status" value="1"/>
</dbReference>
<dbReference type="Gene3D" id="3.90.1310.10">
    <property type="entry name" value="Penicillin-binding protein 2a (Domain 2)"/>
    <property type="match status" value="1"/>
</dbReference>
<dbReference type="CDD" id="cd06575">
    <property type="entry name" value="PASTA_Pbp2x-like_2"/>
    <property type="match status" value="1"/>
</dbReference>
<dbReference type="CDD" id="cd06576">
    <property type="entry name" value="PASTA_Pbp2x-like_1"/>
    <property type="match status" value="1"/>
</dbReference>
<comment type="similarity">
    <text evidence="2">Belongs to the transpeptidase family.</text>
</comment>
<evidence type="ECO:0000256" key="2">
    <source>
        <dbReference type="ARBA" id="ARBA00007171"/>
    </source>
</evidence>
<dbReference type="PROSITE" id="PS51178">
    <property type="entry name" value="PASTA"/>
    <property type="match status" value="2"/>
</dbReference>
<comment type="caution">
    <text evidence="6">The sequence shown here is derived from an EMBL/GenBank/DDBJ whole genome shotgun (WGS) entry which is preliminary data.</text>
</comment>
<dbReference type="InterPro" id="IPR012338">
    <property type="entry name" value="Beta-lactam/transpept-like"/>
</dbReference>
<reference evidence="6 7" key="1">
    <citation type="journal article" date="2015" name="Genome Announc.">
        <title>Expanding the biotechnology potential of lactobacilli through comparative genomics of 213 strains and associated genera.</title>
        <authorList>
            <person name="Sun Z."/>
            <person name="Harris H.M."/>
            <person name="McCann A."/>
            <person name="Guo C."/>
            <person name="Argimon S."/>
            <person name="Zhang W."/>
            <person name="Yang X."/>
            <person name="Jeffery I.B."/>
            <person name="Cooney J.C."/>
            <person name="Kagawa T.F."/>
            <person name="Liu W."/>
            <person name="Song Y."/>
            <person name="Salvetti E."/>
            <person name="Wrobel A."/>
            <person name="Rasinkangas P."/>
            <person name="Parkhill J."/>
            <person name="Rea M.C."/>
            <person name="O'Sullivan O."/>
            <person name="Ritari J."/>
            <person name="Douillard F.P."/>
            <person name="Paul Ross R."/>
            <person name="Yang R."/>
            <person name="Briner A.E."/>
            <person name="Felis G.E."/>
            <person name="de Vos W.M."/>
            <person name="Barrangou R."/>
            <person name="Klaenhammer T.R."/>
            <person name="Caufield P.W."/>
            <person name="Cui Y."/>
            <person name="Zhang H."/>
            <person name="O'Toole P.W."/>
        </authorList>
    </citation>
    <scope>NUCLEOTIDE SEQUENCE [LARGE SCALE GENOMIC DNA]</scope>
    <source>
        <strain evidence="6 7">DSM 20014</strain>
    </source>
</reference>
<evidence type="ECO:0000259" key="5">
    <source>
        <dbReference type="PROSITE" id="PS51178"/>
    </source>
</evidence>
<dbReference type="Pfam" id="PF03793">
    <property type="entry name" value="PASTA"/>
    <property type="match status" value="2"/>
</dbReference>
<keyword evidence="4" id="KW-1133">Transmembrane helix</keyword>
<dbReference type="PANTHER" id="PTHR30627:SF26">
    <property type="entry name" value="PENICILLIN-BINDING PROTEIN 2B"/>
    <property type="match status" value="1"/>
</dbReference>
<dbReference type="SMART" id="SM00740">
    <property type="entry name" value="PASTA"/>
    <property type="match status" value="2"/>
</dbReference>
<dbReference type="InterPro" id="IPR050515">
    <property type="entry name" value="Beta-lactam/transpept"/>
</dbReference>
<evidence type="ECO:0000256" key="3">
    <source>
        <dbReference type="ARBA" id="ARBA00023136"/>
    </source>
</evidence>
<feature type="domain" description="PASTA" evidence="5">
    <location>
        <begin position="606"/>
        <end position="666"/>
    </location>
</feature>
<proteinExistence type="inferred from homology"/>
<dbReference type="Gene3D" id="3.30.70.2110">
    <property type="match status" value="1"/>
</dbReference>
<organism evidence="6 7">
    <name type="scientific">Weissella minor</name>
    <dbReference type="NCBI Taxonomy" id="1620"/>
    <lineage>
        <taxon>Bacteria</taxon>
        <taxon>Bacillati</taxon>
        <taxon>Bacillota</taxon>
        <taxon>Bacilli</taxon>
        <taxon>Lactobacillales</taxon>
        <taxon>Lactobacillaceae</taxon>
        <taxon>Weissella</taxon>
    </lineage>
</organism>
<keyword evidence="3 4" id="KW-0472">Membrane</keyword>
<evidence type="ECO:0000256" key="1">
    <source>
        <dbReference type="ARBA" id="ARBA00004162"/>
    </source>
</evidence>
<dbReference type="RefSeq" id="WP_057788439.1">
    <property type="nucleotide sequence ID" value="NZ_JQCD01000030.1"/>
</dbReference>
<evidence type="ECO:0000313" key="6">
    <source>
        <dbReference type="EMBL" id="KRN76263.1"/>
    </source>
</evidence>
<name>A0A0R2JP42_9LACO</name>
<feature type="domain" description="PASTA" evidence="5">
    <location>
        <begin position="667"/>
        <end position="724"/>
    </location>
</feature>
<evidence type="ECO:0000313" key="7">
    <source>
        <dbReference type="Proteomes" id="UP000051673"/>
    </source>
</evidence>
<dbReference type="GO" id="GO:0008658">
    <property type="term" value="F:penicillin binding"/>
    <property type="evidence" value="ECO:0007669"/>
    <property type="project" value="InterPro"/>
</dbReference>
<gene>
    <name evidence="6" type="ORF">IV67_GL000839</name>
</gene>
<dbReference type="InterPro" id="IPR005311">
    <property type="entry name" value="PBP_dimer"/>
</dbReference>